<dbReference type="AlphaFoldDB" id="A0A224Z3B7"/>
<organism evidence="2">
    <name type="scientific">Rhipicephalus zambeziensis</name>
    <dbReference type="NCBI Taxonomy" id="60191"/>
    <lineage>
        <taxon>Eukaryota</taxon>
        <taxon>Metazoa</taxon>
        <taxon>Ecdysozoa</taxon>
        <taxon>Arthropoda</taxon>
        <taxon>Chelicerata</taxon>
        <taxon>Arachnida</taxon>
        <taxon>Acari</taxon>
        <taxon>Parasitiformes</taxon>
        <taxon>Ixodida</taxon>
        <taxon>Ixodoidea</taxon>
        <taxon>Ixodidae</taxon>
        <taxon>Rhipicephalinae</taxon>
        <taxon>Rhipicephalus</taxon>
        <taxon>Rhipicephalus</taxon>
    </lineage>
</organism>
<evidence type="ECO:0000313" key="2">
    <source>
        <dbReference type="EMBL" id="MAA23655.1"/>
    </source>
</evidence>
<evidence type="ECO:0000256" key="1">
    <source>
        <dbReference type="SAM" id="MobiDB-lite"/>
    </source>
</evidence>
<accession>A0A224Z3B7</accession>
<proteinExistence type="predicted"/>
<protein>
    <submittedName>
        <fullName evidence="2">Tick transposon</fullName>
    </submittedName>
</protein>
<dbReference type="EMBL" id="GFPF01012509">
    <property type="protein sequence ID" value="MAA23655.1"/>
    <property type="molecule type" value="Transcribed_RNA"/>
</dbReference>
<feature type="region of interest" description="Disordered" evidence="1">
    <location>
        <begin position="213"/>
        <end position="233"/>
    </location>
</feature>
<sequence>MNPDDAKHRIIGFSPRESSVLQCIRTGHHVCTEQGIERTFCVRLLHGEYPEVYLEEAPPFLEFTTAEAAFPGSNRFCLDQTCSINGQLRAGSQPSEHERNRRPFLRCRTWTAGPVPWPCVVWTHSCNVMAVRWPRARKGYKVTHTIKFFLPYPDICGWAHASLRHILWQCAVIGKENAISPDEAAERWRAALRSSNLQDQVWAIQQARVRRREDNVSGPPWGWPRPRPQICRS</sequence>
<reference evidence="2" key="1">
    <citation type="journal article" date="2017" name="Parasit. Vectors">
        <title>Sialotranscriptomics of Rhipicephalus zambeziensis reveals intricate expression profiles of secretory proteins and suggests tight temporal transcriptional regulation during blood-feeding.</title>
        <authorList>
            <person name="de Castro M.H."/>
            <person name="de Klerk D."/>
            <person name="Pienaar R."/>
            <person name="Rees D.J.G."/>
            <person name="Mans B.J."/>
        </authorList>
    </citation>
    <scope>NUCLEOTIDE SEQUENCE</scope>
    <source>
        <tissue evidence="2">Salivary glands</tissue>
    </source>
</reference>
<name>A0A224Z3B7_9ACAR</name>